<dbReference type="OrthoDB" id="7857789at2"/>
<name>C8RZX1_9RHOB</name>
<gene>
    <name evidence="2" type="ORF">Rsw2DRAFT_1349</name>
</gene>
<organism evidence="2 3">
    <name type="scientific">Rhodobacter ferrooxidans</name>
    <dbReference type="NCBI Taxonomy" id="371731"/>
    <lineage>
        <taxon>Bacteria</taxon>
        <taxon>Pseudomonadati</taxon>
        <taxon>Pseudomonadota</taxon>
        <taxon>Alphaproteobacteria</taxon>
        <taxon>Rhodobacterales</taxon>
        <taxon>Rhodobacter group</taxon>
        <taxon>Rhodobacter</taxon>
    </lineage>
</organism>
<sequence length="147" mass="15800">MPSLEHRETTAAIDAVAEVLTQSLDALEGYATMVEKAEPQFRPIAERFRALHASHSTSLAEMVKRLGGVPDMSGSYMGKLDKAVVTLASVFGAIDQHEMKHVRSGEQSVLHAFAKAVSAGLPASEQARVLTMQGELLALLDNTRDLA</sequence>
<dbReference type="eggNOG" id="ENOG5032WZ2">
    <property type="taxonomic scope" value="Bacteria"/>
</dbReference>
<proteinExistence type="predicted"/>
<feature type="domain" description="DUF2383" evidence="1">
    <location>
        <begin position="12"/>
        <end position="117"/>
    </location>
</feature>
<comment type="caution">
    <text evidence="2">The sequence shown here is derived from an EMBL/GenBank/DDBJ whole genome shotgun (WGS) entry which is preliminary data.</text>
</comment>
<dbReference type="AlphaFoldDB" id="C8RZX1"/>
<keyword evidence="3" id="KW-1185">Reference proteome</keyword>
<dbReference type="STRING" id="371731.Rsw2DRAFT_1349"/>
<dbReference type="Pfam" id="PF09537">
    <property type="entry name" value="DUF2383"/>
    <property type="match status" value="1"/>
</dbReference>
<dbReference type="Proteomes" id="UP000010121">
    <property type="component" value="Unassembled WGS sequence"/>
</dbReference>
<dbReference type="InterPro" id="IPR019052">
    <property type="entry name" value="DUF2383"/>
</dbReference>
<accession>C8RZX1</accession>
<evidence type="ECO:0000313" key="2">
    <source>
        <dbReference type="EMBL" id="EEW25580.1"/>
    </source>
</evidence>
<evidence type="ECO:0000259" key="1">
    <source>
        <dbReference type="Pfam" id="PF09537"/>
    </source>
</evidence>
<dbReference type="InterPro" id="IPR012347">
    <property type="entry name" value="Ferritin-like"/>
</dbReference>
<dbReference type="RefSeq" id="WP_008029341.1">
    <property type="nucleotide sequence ID" value="NZ_ACYY01000007.1"/>
</dbReference>
<dbReference type="EMBL" id="ACYY01000007">
    <property type="protein sequence ID" value="EEW25580.1"/>
    <property type="molecule type" value="Genomic_DNA"/>
</dbReference>
<dbReference type="Gene3D" id="1.20.1260.10">
    <property type="match status" value="1"/>
</dbReference>
<protein>
    <recommendedName>
        <fullName evidence="1">DUF2383 domain-containing protein</fullName>
    </recommendedName>
</protein>
<evidence type="ECO:0000313" key="3">
    <source>
        <dbReference type="Proteomes" id="UP000010121"/>
    </source>
</evidence>
<reference evidence="2 3" key="1">
    <citation type="submission" date="2009-08" db="EMBL/GenBank/DDBJ databases">
        <title>The draft genome of Rhodobacter sp. SW2.</title>
        <authorList>
            <consortium name="US DOE Joint Genome Institute (JGI-PGF)"/>
            <person name="Lucas S."/>
            <person name="Copeland A."/>
            <person name="Lapidus A."/>
            <person name="Glavina del Rio T."/>
            <person name="Tice H."/>
            <person name="Bruce D."/>
            <person name="Goodwin L."/>
            <person name="Pitluck S."/>
            <person name="Larimer F."/>
            <person name="Land M.L."/>
            <person name="Hauser L."/>
            <person name="Emerson D."/>
        </authorList>
    </citation>
    <scope>NUCLEOTIDE SEQUENCE [LARGE SCALE GENOMIC DNA]</scope>
    <source>
        <strain evidence="2 3">SW2</strain>
    </source>
</reference>